<geneLocation type="plasmid" evidence="2">
    <name>pEM01</name>
</geneLocation>
<reference evidence="2" key="1">
    <citation type="submission" date="2015-11" db="EMBL/GenBank/DDBJ databases">
        <authorList>
            <person name="Blom J."/>
        </authorList>
    </citation>
    <scope>NUCLEOTIDE SEQUENCE [LARGE SCALE GENOMIC DNA]</scope>
    <source>
        <plasmid evidence="2">pEM01</plasmid>
    </source>
</reference>
<dbReference type="AlphaFoldDB" id="A0A0U5L889"/>
<dbReference type="PATRIC" id="fig|1619313.3.peg.4053"/>
<evidence type="ECO:0000313" key="1">
    <source>
        <dbReference type="EMBL" id="CUU26127.1"/>
    </source>
</evidence>
<organism evidence="1 2">
    <name type="scientific">Duffyella gerundensis</name>
    <dbReference type="NCBI Taxonomy" id="1619313"/>
    <lineage>
        <taxon>Bacteria</taxon>
        <taxon>Pseudomonadati</taxon>
        <taxon>Pseudomonadota</taxon>
        <taxon>Gammaproteobacteria</taxon>
        <taxon>Enterobacterales</taxon>
        <taxon>Erwiniaceae</taxon>
        <taxon>Duffyella</taxon>
    </lineage>
</organism>
<protein>
    <submittedName>
        <fullName evidence="1">Uncharacterized protein</fullName>
    </submittedName>
</protein>
<gene>
    <name evidence="1" type="ORF">EM595_p0430</name>
</gene>
<proteinExistence type="predicted"/>
<accession>A0A0U5L889</accession>
<sequence>MQKQMAMLSVNEQRHHGFCLSVTLLFRRIAFTCTAINQSGFINIDLQCGQSKVCFLPIFFIDCCDSFWHTGQVDKEVISVI</sequence>
<name>A0A0U5L889_9GAMM</name>
<dbReference type="KEGG" id="ege:EM595_p0430"/>
<keyword evidence="2" id="KW-1185">Reference proteome</keyword>
<evidence type="ECO:0000313" key="2">
    <source>
        <dbReference type="Proteomes" id="UP000059419"/>
    </source>
</evidence>
<dbReference type="EMBL" id="LN907828">
    <property type="protein sequence ID" value="CUU26127.1"/>
    <property type="molecule type" value="Genomic_DNA"/>
</dbReference>
<dbReference type="Proteomes" id="UP000059419">
    <property type="component" value="Plasmid pEM01"/>
</dbReference>